<dbReference type="NCBIfam" id="NF012200">
    <property type="entry name" value="choice_anch_D"/>
    <property type="match status" value="1"/>
</dbReference>
<reference evidence="2 3" key="1">
    <citation type="submission" date="2019-07" db="EMBL/GenBank/DDBJ databases">
        <title>Hymenobacter sp. straun FUR1 Genome sequencing and assembly.</title>
        <authorList>
            <person name="Chhetri G."/>
        </authorList>
    </citation>
    <scope>NUCLEOTIDE SEQUENCE [LARGE SCALE GENOMIC DNA]</scope>
    <source>
        <strain evidence="2 3">Fur1</strain>
    </source>
</reference>
<keyword evidence="1" id="KW-0732">Signal</keyword>
<dbReference type="Pfam" id="PF07610">
    <property type="entry name" value="DUF1573"/>
    <property type="match status" value="2"/>
</dbReference>
<evidence type="ECO:0000313" key="3">
    <source>
        <dbReference type="Proteomes" id="UP000317624"/>
    </source>
</evidence>
<name>A0A558BPV2_9BACT</name>
<dbReference type="RefSeq" id="WP_144851495.1">
    <property type="nucleotide sequence ID" value="NZ_VMRJ01000005.1"/>
</dbReference>
<sequence length="256" mass="27124">MRYVSTLIFCLLALASRAQGVLTFERTDHDFGKVPEGTLASYEFKFKNTGNQPIVIASAQASCGCTTPDWTKTPVLPGKSGVIKAVYNSAGRPGVFAKTVTVVSNATEGTKVLSLKGTVLSKEELRAALTPAQLAASPRLVLERSTYDFGRIEAGQQPVARIGIKNTGPKELVLSTISSPCYCVGYRGVPPTIKPGQSAVVELVYSQRNVGAAIEEVKLASNDLHGDAKLTLKANVVKDLVPTSLVKESGASVPFK</sequence>
<dbReference type="PANTHER" id="PTHR37833:SF1">
    <property type="entry name" value="SIGNAL PEPTIDE PROTEIN"/>
    <property type="match status" value="1"/>
</dbReference>
<dbReference type="Gene3D" id="2.60.40.10">
    <property type="entry name" value="Immunoglobulins"/>
    <property type="match status" value="2"/>
</dbReference>
<dbReference type="InterPro" id="IPR011467">
    <property type="entry name" value="DUF1573"/>
</dbReference>
<feature type="chain" id="PRO_5022047749" evidence="1">
    <location>
        <begin position="21"/>
        <end position="256"/>
    </location>
</feature>
<dbReference type="PANTHER" id="PTHR37833">
    <property type="entry name" value="LIPOPROTEIN-RELATED"/>
    <property type="match status" value="1"/>
</dbReference>
<evidence type="ECO:0000313" key="2">
    <source>
        <dbReference type="EMBL" id="TVT38531.1"/>
    </source>
</evidence>
<dbReference type="InterPro" id="IPR013783">
    <property type="entry name" value="Ig-like_fold"/>
</dbReference>
<dbReference type="AlphaFoldDB" id="A0A558BPV2"/>
<accession>A0A558BPV2</accession>
<protein>
    <submittedName>
        <fullName evidence="2">DUF1573 domain-containing protein</fullName>
    </submittedName>
</protein>
<dbReference type="OrthoDB" id="5506770at2"/>
<organism evidence="2 3">
    <name type="scientific">Hymenobacter setariae</name>
    <dbReference type="NCBI Taxonomy" id="2594794"/>
    <lineage>
        <taxon>Bacteria</taxon>
        <taxon>Pseudomonadati</taxon>
        <taxon>Bacteroidota</taxon>
        <taxon>Cytophagia</taxon>
        <taxon>Cytophagales</taxon>
        <taxon>Hymenobacteraceae</taxon>
        <taxon>Hymenobacter</taxon>
    </lineage>
</organism>
<dbReference type="EMBL" id="VMRJ01000005">
    <property type="protein sequence ID" value="TVT38531.1"/>
    <property type="molecule type" value="Genomic_DNA"/>
</dbReference>
<dbReference type="Proteomes" id="UP000317624">
    <property type="component" value="Unassembled WGS sequence"/>
</dbReference>
<proteinExistence type="predicted"/>
<comment type="caution">
    <text evidence="2">The sequence shown here is derived from an EMBL/GenBank/DDBJ whole genome shotgun (WGS) entry which is preliminary data.</text>
</comment>
<gene>
    <name evidence="2" type="ORF">FNT36_20320</name>
</gene>
<feature type="signal peptide" evidence="1">
    <location>
        <begin position="1"/>
        <end position="20"/>
    </location>
</feature>
<evidence type="ECO:0000256" key="1">
    <source>
        <dbReference type="SAM" id="SignalP"/>
    </source>
</evidence>
<keyword evidence="3" id="KW-1185">Reference proteome</keyword>